<evidence type="ECO:0000256" key="3">
    <source>
        <dbReference type="SAM" id="SignalP"/>
    </source>
</evidence>
<dbReference type="InterPro" id="IPR001480">
    <property type="entry name" value="Bulb-type_lectin_dom"/>
</dbReference>
<evidence type="ECO:0000259" key="4">
    <source>
        <dbReference type="PROSITE" id="PS50927"/>
    </source>
</evidence>
<gene>
    <name evidence="6" type="ORF">KC19_12G043000</name>
</gene>
<dbReference type="InterPro" id="IPR003609">
    <property type="entry name" value="Pan_app"/>
</dbReference>
<keyword evidence="2" id="KW-1015">Disulfide bond</keyword>
<keyword evidence="1 3" id="KW-0732">Signal</keyword>
<dbReference type="InterPro" id="IPR036426">
    <property type="entry name" value="Bulb-type_lectin_dom_sf"/>
</dbReference>
<protein>
    <submittedName>
        <fullName evidence="6">Uncharacterized protein</fullName>
    </submittedName>
</protein>
<evidence type="ECO:0000313" key="7">
    <source>
        <dbReference type="Proteomes" id="UP000822688"/>
    </source>
</evidence>
<reference evidence="6" key="1">
    <citation type="submission" date="2020-06" db="EMBL/GenBank/DDBJ databases">
        <title>WGS assembly of Ceratodon purpureus strain R40.</title>
        <authorList>
            <person name="Carey S.B."/>
            <person name="Jenkins J."/>
            <person name="Shu S."/>
            <person name="Lovell J.T."/>
            <person name="Sreedasyam A."/>
            <person name="Maumus F."/>
            <person name="Tiley G.P."/>
            <person name="Fernandez-Pozo N."/>
            <person name="Barry K."/>
            <person name="Chen C."/>
            <person name="Wang M."/>
            <person name="Lipzen A."/>
            <person name="Daum C."/>
            <person name="Saski C.A."/>
            <person name="Payton A.C."/>
            <person name="Mcbreen J.C."/>
            <person name="Conrad R.E."/>
            <person name="Kollar L.M."/>
            <person name="Olsson S."/>
            <person name="Huttunen S."/>
            <person name="Landis J.B."/>
            <person name="Wickett N.J."/>
            <person name="Johnson M.G."/>
            <person name="Rensing S.A."/>
            <person name="Grimwood J."/>
            <person name="Schmutz J."/>
            <person name="Mcdaniel S.F."/>
        </authorList>
    </citation>
    <scope>NUCLEOTIDE SEQUENCE</scope>
    <source>
        <strain evidence="6">R40</strain>
    </source>
</reference>
<sequence>MAISMWTLIAAVVVAVAVAANAQPVSRLAPYTATITAGKTSAPLVVLKTQNYIVSLEGNPCAITIRHLFSSKVAHLLWTSAYHYSSIIPLNANTCTLKLTSGGNLQLIALTRGFPTTVWTSLSTGMGIVKMALENKFDSGELQLLTAGNVIKYSSFQEKEFALLPRQKISANTQTLVAPDKFFAKDNPQILFSGHRYTMMLVSGDLILYSTFKQIGKQYWSLKKTLAKNVDIRFVASASIVPSVGGIGLYKLDGTLLWTFGKISIGSSNPHDTYLSVDPDGNLRTYVLVKGQFWRKDFEAITNVCDLPDACGPYGVCNNGKCSCLPSWVPIDSKDSKKGCKTQAPMKTCSSGKQTFRSYSGYDQVYNKYDWRGLKISKAECEFRCYGRQPTCGNCSAYFYDDNTKMCYLTNEVRTLRKVTDLKKTVNVKV</sequence>
<organism evidence="6 7">
    <name type="scientific">Ceratodon purpureus</name>
    <name type="common">Fire moss</name>
    <name type="synonym">Dicranum purpureum</name>
    <dbReference type="NCBI Taxonomy" id="3225"/>
    <lineage>
        <taxon>Eukaryota</taxon>
        <taxon>Viridiplantae</taxon>
        <taxon>Streptophyta</taxon>
        <taxon>Embryophyta</taxon>
        <taxon>Bryophyta</taxon>
        <taxon>Bryophytina</taxon>
        <taxon>Bryopsida</taxon>
        <taxon>Dicranidae</taxon>
        <taxon>Pseudoditrichales</taxon>
        <taxon>Ditrichaceae</taxon>
        <taxon>Ceratodon</taxon>
    </lineage>
</organism>
<dbReference type="EMBL" id="CM026433">
    <property type="protein sequence ID" value="KAG0553839.1"/>
    <property type="molecule type" value="Genomic_DNA"/>
</dbReference>
<dbReference type="Pfam" id="PF00954">
    <property type="entry name" value="S_locus_glycop"/>
    <property type="match status" value="1"/>
</dbReference>
<dbReference type="SUPFAM" id="SSF51110">
    <property type="entry name" value="alpha-D-mannose-specific plant lectins"/>
    <property type="match status" value="1"/>
</dbReference>
<dbReference type="Proteomes" id="UP000822688">
    <property type="component" value="Chromosome 12"/>
</dbReference>
<dbReference type="PANTHER" id="PTHR32444">
    <property type="entry name" value="BULB-TYPE LECTIN DOMAIN-CONTAINING PROTEIN"/>
    <property type="match status" value="1"/>
</dbReference>
<dbReference type="PROSITE" id="PS50927">
    <property type="entry name" value="BULB_LECTIN"/>
    <property type="match status" value="1"/>
</dbReference>
<evidence type="ECO:0000259" key="5">
    <source>
        <dbReference type="PROSITE" id="PS50948"/>
    </source>
</evidence>
<dbReference type="AlphaFoldDB" id="A0A8T0G722"/>
<evidence type="ECO:0000313" key="6">
    <source>
        <dbReference type="EMBL" id="KAG0553839.1"/>
    </source>
</evidence>
<evidence type="ECO:0000256" key="2">
    <source>
        <dbReference type="ARBA" id="ARBA00023157"/>
    </source>
</evidence>
<feature type="domain" description="Apple" evidence="5">
    <location>
        <begin position="349"/>
        <end position="430"/>
    </location>
</feature>
<comment type="caution">
    <text evidence="6">The sequence shown here is derived from an EMBL/GenBank/DDBJ whole genome shotgun (WGS) entry which is preliminary data.</text>
</comment>
<feature type="domain" description="Bulb-type lectin" evidence="4">
    <location>
        <begin position="32"/>
        <end position="157"/>
    </location>
</feature>
<feature type="chain" id="PRO_5035805760" evidence="3">
    <location>
        <begin position="23"/>
        <end position="430"/>
    </location>
</feature>
<name>A0A8T0G722_CERPU</name>
<proteinExistence type="predicted"/>
<evidence type="ECO:0000256" key="1">
    <source>
        <dbReference type="ARBA" id="ARBA00022729"/>
    </source>
</evidence>
<dbReference type="PROSITE" id="PS50948">
    <property type="entry name" value="PAN"/>
    <property type="match status" value="1"/>
</dbReference>
<feature type="signal peptide" evidence="3">
    <location>
        <begin position="1"/>
        <end position="22"/>
    </location>
</feature>
<accession>A0A8T0G722</accession>
<dbReference type="InterPro" id="IPR000858">
    <property type="entry name" value="S_locus_glycoprot_dom"/>
</dbReference>
<dbReference type="GO" id="GO:0048544">
    <property type="term" value="P:recognition of pollen"/>
    <property type="evidence" value="ECO:0007669"/>
    <property type="project" value="InterPro"/>
</dbReference>
<keyword evidence="7" id="KW-1185">Reference proteome</keyword>
<dbReference type="PANTHER" id="PTHR32444:SF108">
    <property type="entry name" value="OS02G0527900 PROTEIN"/>
    <property type="match status" value="1"/>
</dbReference>